<proteinExistence type="predicted"/>
<evidence type="ECO:0000313" key="2">
    <source>
        <dbReference type="Proteomes" id="UP000499080"/>
    </source>
</evidence>
<dbReference type="InterPro" id="IPR048957">
    <property type="entry name" value="ARMC9_LisH"/>
</dbReference>
<dbReference type="PROSITE" id="PS50896">
    <property type="entry name" value="LISH"/>
    <property type="match status" value="1"/>
</dbReference>
<dbReference type="AlphaFoldDB" id="A0A4Y2V1L5"/>
<name>A0A4Y2V1L5_ARAVE</name>
<dbReference type="OrthoDB" id="538223at2759"/>
<dbReference type="Pfam" id="PF21051">
    <property type="entry name" value="ARMC9_LisH"/>
    <property type="match status" value="1"/>
</dbReference>
<comment type="caution">
    <text evidence="1">The sequence shown here is derived from an EMBL/GenBank/DDBJ whole genome shotgun (WGS) entry which is preliminary data.</text>
</comment>
<evidence type="ECO:0000313" key="1">
    <source>
        <dbReference type="EMBL" id="GBO18264.1"/>
    </source>
</evidence>
<protein>
    <submittedName>
        <fullName evidence="1">Uncharacterized protein</fullName>
    </submittedName>
</protein>
<keyword evidence="2" id="KW-1185">Reference proteome</keyword>
<accession>A0A4Y2V1L5</accession>
<dbReference type="InterPro" id="IPR006594">
    <property type="entry name" value="LisH"/>
</dbReference>
<dbReference type="EMBL" id="BGPR01041911">
    <property type="protein sequence ID" value="GBO18264.1"/>
    <property type="molecule type" value="Genomic_DNA"/>
</dbReference>
<gene>
    <name evidence="1" type="ORF">AVEN_51888_1</name>
</gene>
<organism evidence="1 2">
    <name type="scientific">Araneus ventricosus</name>
    <name type="common">Orbweaver spider</name>
    <name type="synonym">Epeira ventricosa</name>
    <dbReference type="NCBI Taxonomy" id="182803"/>
    <lineage>
        <taxon>Eukaryota</taxon>
        <taxon>Metazoa</taxon>
        <taxon>Ecdysozoa</taxon>
        <taxon>Arthropoda</taxon>
        <taxon>Chelicerata</taxon>
        <taxon>Arachnida</taxon>
        <taxon>Araneae</taxon>
        <taxon>Araneomorphae</taxon>
        <taxon>Entelegynae</taxon>
        <taxon>Araneoidea</taxon>
        <taxon>Araneidae</taxon>
        <taxon>Araneus</taxon>
    </lineage>
</organism>
<dbReference type="Proteomes" id="UP000499080">
    <property type="component" value="Unassembled WGS sequence"/>
</dbReference>
<reference evidence="1 2" key="1">
    <citation type="journal article" date="2019" name="Sci. Rep.">
        <title>Orb-weaving spider Araneus ventricosus genome elucidates the spidroin gene catalogue.</title>
        <authorList>
            <person name="Kono N."/>
            <person name="Nakamura H."/>
            <person name="Ohtoshi R."/>
            <person name="Moran D.A.P."/>
            <person name="Shinohara A."/>
            <person name="Yoshida Y."/>
            <person name="Fujiwara M."/>
            <person name="Mori M."/>
            <person name="Tomita M."/>
            <person name="Arakawa K."/>
        </authorList>
    </citation>
    <scope>NUCLEOTIDE SEQUENCE [LARGE SCALE GENOMIC DNA]</scope>
</reference>
<sequence>MQHRDIKVKPHVLLTLVTPLYLDPCHSSTSLRLCTTEDPYAVPPIGGKFTDERLLYKMSGSLSSVEGELNAIVKEFLEYSKLDKALATFEEECQKLGKPIQDLAGKSRRDQRIQKIKVISKKLYTVELQLTELNGDRENSDLQKFG</sequence>